<evidence type="ECO:0000256" key="1">
    <source>
        <dbReference type="SAM" id="MobiDB-lite"/>
    </source>
</evidence>
<gene>
    <name evidence="2" type="ORF">GCM10010990_24360</name>
</gene>
<organism evidence="2 3">
    <name type="scientific">Croceicoccus mobilis</name>
    <dbReference type="NCBI Taxonomy" id="1703339"/>
    <lineage>
        <taxon>Bacteria</taxon>
        <taxon>Pseudomonadati</taxon>
        <taxon>Pseudomonadota</taxon>
        <taxon>Alphaproteobacteria</taxon>
        <taxon>Sphingomonadales</taxon>
        <taxon>Erythrobacteraceae</taxon>
        <taxon>Croceicoccus</taxon>
    </lineage>
</organism>
<evidence type="ECO:0000313" key="2">
    <source>
        <dbReference type="EMBL" id="GGD73862.1"/>
    </source>
</evidence>
<sequence>MAVQPTRYERQLGPARAQRAVLSSPEDFGAGVGRGMAQLGDRLQGLQVEARQNSQWAEWQSRFGSARENASGMARESRNGGADNHAERMGEAWEAGREALFDGITDPDVLRRAQAQFDDFGVRFRTGEADWETVHTAERATDDFRDARDIRFNRIRRLDSPEDYQAEVSYGLQGIDALHVPEQVKEGLRREEQEGAGENFLLGRVDDNPDVAIGLIDSGAYDFIDPGKLSQIRRSAEVELRSRANAAKTAIEGEKSALRTAVRIAKEADSQGIDTGPLDELRQKAEALGMPDVALDLDGMDANRDFARVYEGQAPLVRERRAAELEAKENPSLDEQRELKWLGDHKSALDGKFESDPVAFAAQNAPASLKPPALDMTSGDSWQARSEWAETASRAYGRPIPIMTNAEAKQLRANAGDAGGQAQVMEILDEIPDAFARADAARQVLPDDQLFQRLSMLQPHVRGMVRAGYEAIKANPALMKPEDPDTEELLAQWDAGLRGALREFSPAEVESVRETGRALIAGQLTKHTLPSVDGIGEDFLNNAVMAAMGGERRNGVQYGGLGTWGEHRVAVPETMTPMQAAQALVADVRRSKNPPVNPDGSPANIKRAYPVYQGAGRYYWIAPDGRRLKARDGSLYVSQIKVPE</sequence>
<evidence type="ECO:0000313" key="3">
    <source>
        <dbReference type="Proteomes" id="UP000612349"/>
    </source>
</evidence>
<protein>
    <submittedName>
        <fullName evidence="2">Uncharacterized protein</fullName>
    </submittedName>
</protein>
<proteinExistence type="predicted"/>
<keyword evidence="3" id="KW-1185">Reference proteome</keyword>
<comment type="caution">
    <text evidence="2">The sequence shown here is derived from an EMBL/GenBank/DDBJ whole genome shotgun (WGS) entry which is preliminary data.</text>
</comment>
<accession>A0A916Z358</accession>
<reference evidence="2" key="1">
    <citation type="journal article" date="2014" name="Int. J. Syst. Evol. Microbiol.">
        <title>Complete genome sequence of Corynebacterium casei LMG S-19264T (=DSM 44701T), isolated from a smear-ripened cheese.</title>
        <authorList>
            <consortium name="US DOE Joint Genome Institute (JGI-PGF)"/>
            <person name="Walter F."/>
            <person name="Albersmeier A."/>
            <person name="Kalinowski J."/>
            <person name="Ruckert C."/>
        </authorList>
    </citation>
    <scope>NUCLEOTIDE SEQUENCE</scope>
    <source>
        <strain evidence="2">CGMCC 1.15360</strain>
    </source>
</reference>
<feature type="region of interest" description="Disordered" evidence="1">
    <location>
        <begin position="1"/>
        <end position="35"/>
    </location>
</feature>
<dbReference type="Proteomes" id="UP000612349">
    <property type="component" value="Unassembled WGS sequence"/>
</dbReference>
<name>A0A916Z358_9SPHN</name>
<dbReference type="OrthoDB" id="7595117at2"/>
<dbReference type="EMBL" id="BMIP01000005">
    <property type="protein sequence ID" value="GGD73862.1"/>
    <property type="molecule type" value="Genomic_DNA"/>
</dbReference>
<reference evidence="2" key="2">
    <citation type="submission" date="2020-09" db="EMBL/GenBank/DDBJ databases">
        <authorList>
            <person name="Sun Q."/>
            <person name="Zhou Y."/>
        </authorList>
    </citation>
    <scope>NUCLEOTIDE SEQUENCE</scope>
    <source>
        <strain evidence="2">CGMCC 1.15360</strain>
    </source>
</reference>
<dbReference type="RefSeq" id="WP_066777127.1">
    <property type="nucleotide sequence ID" value="NZ_BMIP01000005.1"/>
</dbReference>
<dbReference type="AlphaFoldDB" id="A0A916Z358"/>